<organism evidence="1 2">
    <name type="scientific">Actinomyces howellii</name>
    <dbReference type="NCBI Taxonomy" id="52771"/>
    <lineage>
        <taxon>Bacteria</taxon>
        <taxon>Bacillati</taxon>
        <taxon>Actinomycetota</taxon>
        <taxon>Actinomycetes</taxon>
        <taxon>Actinomycetales</taxon>
        <taxon>Actinomycetaceae</taxon>
        <taxon>Actinomyces</taxon>
    </lineage>
</organism>
<proteinExistence type="predicted"/>
<sequence length="188" mass="20448">MNAWYESTVGSIHGSARISGQRAYEPASKTTATWERRDRAILGPGNRETIITPEETAHIRAVVNHPNRRVDRPSKSLLAGLITCAKCDNTLVSSGWHRGETCIGKRRFHRYLPLPASPEHGGLVVSAHGIETLVGEAMITRLAATTLPTTDPGEDAGVSAIDTLVVKPADPGKRGARFRPERVELTPW</sequence>
<dbReference type="InterPro" id="IPR038109">
    <property type="entry name" value="DNA_bind_recomb_sf"/>
</dbReference>
<dbReference type="Proteomes" id="UP000266895">
    <property type="component" value="Chromosome"/>
</dbReference>
<accession>A0A448HJQ6</accession>
<evidence type="ECO:0000313" key="1">
    <source>
        <dbReference type="EMBL" id="VEG29964.1"/>
    </source>
</evidence>
<gene>
    <name evidence="1" type="ORF">NCTC11636_02437</name>
</gene>
<dbReference type="Gene3D" id="3.90.1750.20">
    <property type="entry name" value="Putative Large Serine Recombinase, Chain B, Domain 2"/>
    <property type="match status" value="1"/>
</dbReference>
<reference evidence="1 2" key="1">
    <citation type="submission" date="2018-12" db="EMBL/GenBank/DDBJ databases">
        <authorList>
            <consortium name="Pathogen Informatics"/>
        </authorList>
    </citation>
    <scope>NUCLEOTIDE SEQUENCE [LARGE SCALE GENOMIC DNA]</scope>
    <source>
        <strain evidence="1 2">NCTC11636</strain>
    </source>
</reference>
<name>A0A448HJQ6_9ACTO</name>
<dbReference type="RefSeq" id="WP_197719419.1">
    <property type="nucleotide sequence ID" value="NZ_LR134350.1"/>
</dbReference>
<evidence type="ECO:0000313" key="2">
    <source>
        <dbReference type="Proteomes" id="UP000266895"/>
    </source>
</evidence>
<dbReference type="KEGG" id="ahw:NCTC11636_02437"/>
<dbReference type="AlphaFoldDB" id="A0A448HJQ6"/>
<dbReference type="EMBL" id="LR134350">
    <property type="protein sequence ID" value="VEG29964.1"/>
    <property type="molecule type" value="Genomic_DNA"/>
</dbReference>
<protein>
    <recommendedName>
        <fullName evidence="3">Recombinase</fullName>
    </recommendedName>
</protein>
<keyword evidence="2" id="KW-1185">Reference proteome</keyword>
<evidence type="ECO:0008006" key="3">
    <source>
        <dbReference type="Google" id="ProtNLM"/>
    </source>
</evidence>